<dbReference type="Pfam" id="PF00668">
    <property type="entry name" value="Condensation"/>
    <property type="match status" value="1"/>
</dbReference>
<evidence type="ECO:0000259" key="1">
    <source>
        <dbReference type="Pfam" id="PF00668"/>
    </source>
</evidence>
<dbReference type="InterPro" id="IPR001242">
    <property type="entry name" value="Condensation_dom"/>
</dbReference>
<reference evidence="2 3" key="1">
    <citation type="submission" date="2019-10" db="EMBL/GenBank/DDBJ databases">
        <title>Dictyobacter vulcani sp. nov., within the class Ktedonobacteria, isolated from soil of volcanic Mt. Zao.</title>
        <authorList>
            <person name="Zheng Y."/>
            <person name="Wang C.M."/>
            <person name="Sakai Y."/>
            <person name="Abe K."/>
            <person name="Yokota A."/>
            <person name="Yabe S."/>
        </authorList>
    </citation>
    <scope>NUCLEOTIDE SEQUENCE [LARGE SCALE GENOMIC DNA]</scope>
    <source>
        <strain evidence="2 3">W12</strain>
    </source>
</reference>
<dbReference type="PANTHER" id="PTHR45398">
    <property type="match status" value="1"/>
</dbReference>
<sequence>MLVITKGLKGRLATVNVAEEFLQGCADRAYGDTKLNDFARALVQSLADWSGERTSLIKLEGHGREEMSEQIDLSRTVGWFTSLYPVLLQLDEGAALDGVLKAVKEQLRAIPDKGMGLWTAALSL</sequence>
<keyword evidence="3" id="KW-1185">Reference proteome</keyword>
<dbReference type="Gene3D" id="3.30.559.30">
    <property type="entry name" value="Nonribosomal peptide synthetase, condensation domain"/>
    <property type="match status" value="1"/>
</dbReference>
<accession>A0A5J4KVN8</accession>
<comment type="caution">
    <text evidence="2">The sequence shown here is derived from an EMBL/GenBank/DDBJ whole genome shotgun (WGS) entry which is preliminary data.</text>
</comment>
<protein>
    <recommendedName>
        <fullName evidence="1">Condensation domain-containing protein</fullName>
    </recommendedName>
</protein>
<evidence type="ECO:0000313" key="2">
    <source>
        <dbReference type="EMBL" id="GER90179.1"/>
    </source>
</evidence>
<dbReference type="Proteomes" id="UP000326912">
    <property type="component" value="Unassembled WGS sequence"/>
</dbReference>
<proteinExistence type="predicted"/>
<dbReference type="GO" id="GO:0003824">
    <property type="term" value="F:catalytic activity"/>
    <property type="evidence" value="ECO:0007669"/>
    <property type="project" value="InterPro"/>
</dbReference>
<evidence type="ECO:0000313" key="3">
    <source>
        <dbReference type="Proteomes" id="UP000326912"/>
    </source>
</evidence>
<dbReference type="SUPFAM" id="SSF52777">
    <property type="entry name" value="CoA-dependent acyltransferases"/>
    <property type="match status" value="1"/>
</dbReference>
<dbReference type="AlphaFoldDB" id="A0A5J4KVN8"/>
<gene>
    <name evidence="2" type="ORF">KDW_43410</name>
</gene>
<organism evidence="2 3">
    <name type="scientific">Dictyobacter vulcani</name>
    <dbReference type="NCBI Taxonomy" id="2607529"/>
    <lineage>
        <taxon>Bacteria</taxon>
        <taxon>Bacillati</taxon>
        <taxon>Chloroflexota</taxon>
        <taxon>Ktedonobacteria</taxon>
        <taxon>Ktedonobacterales</taxon>
        <taxon>Dictyobacteraceae</taxon>
        <taxon>Dictyobacter</taxon>
    </lineage>
</organism>
<feature type="domain" description="Condensation" evidence="1">
    <location>
        <begin position="33"/>
        <end position="117"/>
    </location>
</feature>
<dbReference type="EMBL" id="BKZW01000002">
    <property type="protein sequence ID" value="GER90179.1"/>
    <property type="molecule type" value="Genomic_DNA"/>
</dbReference>
<dbReference type="RefSeq" id="WP_151757950.1">
    <property type="nucleotide sequence ID" value="NZ_BKZW01000002.1"/>
</dbReference>
<dbReference type="PANTHER" id="PTHR45398:SF1">
    <property type="entry name" value="ENZYME, PUTATIVE (JCVI)-RELATED"/>
    <property type="match status" value="1"/>
</dbReference>
<name>A0A5J4KVN8_9CHLR</name>